<keyword evidence="3" id="KW-1185">Reference proteome</keyword>
<dbReference type="SUPFAM" id="SSF55816">
    <property type="entry name" value="5'-nucleotidase (syn. UDP-sugar hydrolase), C-terminal domain"/>
    <property type="match status" value="1"/>
</dbReference>
<evidence type="ECO:0008006" key="4">
    <source>
        <dbReference type="Google" id="ProtNLM"/>
    </source>
</evidence>
<gene>
    <name evidence="2" type="ORF">U6N30_12790</name>
</gene>
<dbReference type="InterPro" id="IPR036907">
    <property type="entry name" value="5'-Nucleotdase_C_sf"/>
</dbReference>
<evidence type="ECO:0000313" key="3">
    <source>
        <dbReference type="Proteomes" id="UP001324287"/>
    </source>
</evidence>
<sequence length="190" mass="19535">MATNSFLASGGDNFAAFTEGTTEGTGLIDFDAFQAYIEDNSPLSPEDYTGRVSVGEAEEPQAPAAAVTASSTEVAARDRVTISVTGFGPSERVVVTLDGERLGRIRTDAEGAGSAEVRIPRGVEAGPADILATGADSDRTATVQVQVTEPGRPGNGNGNGNGNGGSPNPGQFLTTFQELLRNLLRGWFGG</sequence>
<feature type="region of interest" description="Disordered" evidence="1">
    <location>
        <begin position="148"/>
        <end position="171"/>
    </location>
</feature>
<organism evidence="2 3">
    <name type="scientific">Blastococcus brunescens</name>
    <dbReference type="NCBI Taxonomy" id="1564165"/>
    <lineage>
        <taxon>Bacteria</taxon>
        <taxon>Bacillati</taxon>
        <taxon>Actinomycetota</taxon>
        <taxon>Actinomycetes</taxon>
        <taxon>Geodermatophilales</taxon>
        <taxon>Geodermatophilaceae</taxon>
        <taxon>Blastococcus</taxon>
    </lineage>
</organism>
<dbReference type="Gene3D" id="3.90.780.10">
    <property type="entry name" value="5'-Nucleotidase, C-terminal domain"/>
    <property type="match status" value="1"/>
</dbReference>
<protein>
    <recommendedName>
        <fullName evidence="4">EF-hand domain-containing protein</fullName>
    </recommendedName>
</protein>
<dbReference type="EMBL" id="CP141261">
    <property type="protein sequence ID" value="WRL66259.1"/>
    <property type="molecule type" value="Genomic_DNA"/>
</dbReference>
<accession>A0ABZ1B9W9</accession>
<feature type="compositionally biased region" description="Gly residues" evidence="1">
    <location>
        <begin position="153"/>
        <end position="167"/>
    </location>
</feature>
<evidence type="ECO:0000313" key="2">
    <source>
        <dbReference type="EMBL" id="WRL66259.1"/>
    </source>
</evidence>
<dbReference type="RefSeq" id="WP_324277574.1">
    <property type="nucleotide sequence ID" value="NZ_CP141261.1"/>
</dbReference>
<reference evidence="2 3" key="1">
    <citation type="submission" date="2023-12" db="EMBL/GenBank/DDBJ databases">
        <title>Blastococcus brunescens sp. nov., an actonobacterium isolated from sandstone collected in sahara desert.</title>
        <authorList>
            <person name="Gtari M."/>
            <person name="Ghodhbane F."/>
        </authorList>
    </citation>
    <scope>NUCLEOTIDE SEQUENCE [LARGE SCALE GENOMIC DNA]</scope>
    <source>
        <strain evidence="2 3">BMG 8361</strain>
    </source>
</reference>
<evidence type="ECO:0000256" key="1">
    <source>
        <dbReference type="SAM" id="MobiDB-lite"/>
    </source>
</evidence>
<dbReference type="Proteomes" id="UP001324287">
    <property type="component" value="Chromosome"/>
</dbReference>
<name>A0ABZ1B9W9_9ACTN</name>
<proteinExistence type="predicted"/>